<dbReference type="NCBIfam" id="NF041494">
    <property type="entry name" value="MobH"/>
    <property type="match status" value="1"/>
</dbReference>
<feature type="region of interest" description="Disordered" evidence="1">
    <location>
        <begin position="618"/>
        <end position="694"/>
    </location>
</feature>
<feature type="region of interest" description="Disordered" evidence="1">
    <location>
        <begin position="1"/>
        <end position="25"/>
    </location>
</feature>
<feature type="compositionally biased region" description="Polar residues" evidence="1">
    <location>
        <begin position="637"/>
        <end position="647"/>
    </location>
</feature>
<protein>
    <submittedName>
        <fullName evidence="3">Relaxase</fullName>
    </submittedName>
</protein>
<dbReference type="Pfam" id="PF07514">
    <property type="entry name" value="TraI_2"/>
    <property type="match status" value="1"/>
</dbReference>
<feature type="compositionally biased region" description="Basic and acidic residues" evidence="1">
    <location>
        <begin position="682"/>
        <end position="694"/>
    </location>
</feature>
<dbReference type="RefSeq" id="WP_193748731.1">
    <property type="nucleotide sequence ID" value="NZ_AOUH01000026.1"/>
</dbReference>
<feature type="region of interest" description="Disordered" evidence="1">
    <location>
        <begin position="503"/>
        <end position="603"/>
    </location>
</feature>
<evidence type="ECO:0000259" key="2">
    <source>
        <dbReference type="Pfam" id="PF07514"/>
    </source>
</evidence>
<reference evidence="4" key="1">
    <citation type="submission" date="2016-07" db="EMBL/GenBank/DDBJ databases">
        <authorList>
            <person name="Florea S."/>
            <person name="Webb J.S."/>
            <person name="Jaromczyk J."/>
            <person name="Schardl C.L."/>
        </authorList>
    </citation>
    <scope>NUCLEOTIDE SEQUENCE [LARGE SCALE GENOMIC DNA]</scope>
    <source>
        <strain evidence="4">1YdBTEX2</strain>
    </source>
</reference>
<organism evidence="3 4">
    <name type="scientific">Pseudomonas veronii 1YdBTEX2</name>
    <dbReference type="NCBI Taxonomy" id="1295141"/>
    <lineage>
        <taxon>Bacteria</taxon>
        <taxon>Pseudomonadati</taxon>
        <taxon>Pseudomonadota</taxon>
        <taxon>Gammaproteobacteria</taxon>
        <taxon>Pseudomonadales</taxon>
        <taxon>Pseudomonadaceae</taxon>
        <taxon>Pseudomonas</taxon>
    </lineage>
</organism>
<evidence type="ECO:0000256" key="1">
    <source>
        <dbReference type="SAM" id="MobiDB-lite"/>
    </source>
</evidence>
<dbReference type="EMBL" id="LT599584">
    <property type="protein sequence ID" value="SBW84908.1"/>
    <property type="molecule type" value="Genomic_DNA"/>
</dbReference>
<name>A0A1D3K9C5_PSEVE</name>
<accession>A0A1D3K9C5</accession>
<dbReference type="InterPro" id="IPR011119">
    <property type="entry name" value="Unchr_helicase_relaxase_TraI"/>
</dbReference>
<feature type="compositionally biased region" description="Polar residues" evidence="1">
    <location>
        <begin position="547"/>
        <end position="560"/>
    </location>
</feature>
<sequence>MRRSKSRHSFSEPSGSNPSARHLPGFFSTIKLPENETQGGIPHASFSAHNMAEKRMPPFSFLKRLWPRSERALTDSFAHPAEQMITPEIKRYLENHNWRNLRYPPYQEGYPGLVSGQWFMRNYQHELFDRIIHSVGMPASDLKLYVEPILVNFAELAHMLPASENHHHSGPGGLLRHSLEVASLTLDGCLTTAFDTNETPARRSMRLRRWYVAGIASGLLHDAGKPLTDIRATDFEGNNQWIYAQETLHDWSVRNKLTRYFLHWNSNRHGNHVQVSVAQATRIIPPAVQAWLIEGGHDIYEALLDAISGSGSSPLTELVKWADSASTKRDLNRGSNNGGGNATGVPVPRLVSDAMLRLLSDGTWKINTPAGRVWVATDGVYIAWNQGAEEIVSMLVGDGVVAIPRSPDTLIGTLVEHGIAERAPNGDLYWLVTPHLLRKNGKGPALRCMKLVNPDILFPTTPIPPPVSISLGKEGKQRDVIAPNDTAGAAANALSEHQEDLFGADLTGDSSGDTDADSGPTPPKESASSKPARKKKAAPRQVAPVPTTASSGVSLKQAQNPAEDAPVGVESEPAGDDTAVIASSQPEEALDAEEEEEAPQEPPASLEEMLLFLSPHSPAAEPHQEEPLPAAEAEISSDPSDADTQAGSGQGAQELLPRQEKISLNSIMGQGKRTPKTTPPVESKKQKDGEVGRVAEEVPGASSILPAGVVSKLTAHECYLLEQQPDLAQKLITATQDPENAALARNKVFVRLGKSSFLAEDIHPLVHAGWLWQDITVEGPALTRTLQSREGFMLTSDYSVIYCKLAELDWVIPHISRLREADIPSLEQAVKSLIEKAVLEEIGGSPVLSLTTYMLTNVAEQFGITPTSLENAVFCFRDAVKVAKRRKIFVRPLYEELPKK</sequence>
<evidence type="ECO:0000313" key="4">
    <source>
        <dbReference type="Proteomes" id="UP000245431"/>
    </source>
</evidence>
<dbReference type="AlphaFoldDB" id="A0A1D3K9C5"/>
<feature type="compositionally biased region" description="Low complexity" evidence="1">
    <location>
        <begin position="503"/>
        <end position="530"/>
    </location>
</feature>
<gene>
    <name evidence="3" type="ORF">PVE_R2G0883</name>
</gene>
<dbReference type="Proteomes" id="UP000245431">
    <property type="component" value="Chromosome PVE_r2"/>
</dbReference>
<feature type="domain" description="Uncharacterised" evidence="2">
    <location>
        <begin position="109"/>
        <end position="429"/>
    </location>
</feature>
<proteinExistence type="predicted"/>
<feature type="compositionally biased region" description="Acidic residues" evidence="1">
    <location>
        <begin position="588"/>
        <end position="599"/>
    </location>
</feature>
<dbReference type="Gene3D" id="1.10.3210.40">
    <property type="match status" value="1"/>
</dbReference>
<evidence type="ECO:0000313" key="3">
    <source>
        <dbReference type="EMBL" id="SBW84908.1"/>
    </source>
</evidence>